<feature type="transmembrane region" description="Helical" evidence="5">
    <location>
        <begin position="120"/>
        <end position="153"/>
    </location>
</feature>
<name>A0A367JSR8_RHIST</name>
<dbReference type="AlphaFoldDB" id="A0A367JSR8"/>
<reference evidence="6 7" key="1">
    <citation type="journal article" date="2018" name="G3 (Bethesda)">
        <title>Phylogenetic and Phylogenomic Definition of Rhizopus Species.</title>
        <authorList>
            <person name="Gryganskyi A.P."/>
            <person name="Golan J."/>
            <person name="Dolatabadi S."/>
            <person name="Mondo S."/>
            <person name="Robb S."/>
            <person name="Idnurm A."/>
            <person name="Muszewska A."/>
            <person name="Steczkiewicz K."/>
            <person name="Masonjones S."/>
            <person name="Liao H.L."/>
            <person name="Gajdeczka M.T."/>
            <person name="Anike F."/>
            <person name="Vuek A."/>
            <person name="Anishchenko I.M."/>
            <person name="Voigt K."/>
            <person name="de Hoog G.S."/>
            <person name="Smith M.E."/>
            <person name="Heitman J."/>
            <person name="Vilgalys R."/>
            <person name="Stajich J.E."/>
        </authorList>
    </citation>
    <scope>NUCLEOTIDE SEQUENCE [LARGE SCALE GENOMIC DNA]</scope>
    <source>
        <strain evidence="6 7">LSU 92-RS-03</strain>
    </source>
</reference>
<dbReference type="EC" id="2.1.1.100" evidence="5"/>
<evidence type="ECO:0000256" key="4">
    <source>
        <dbReference type="ARBA" id="ARBA00023136"/>
    </source>
</evidence>
<feature type="transmembrane region" description="Helical" evidence="5">
    <location>
        <begin position="68"/>
        <end position="88"/>
    </location>
</feature>
<evidence type="ECO:0000256" key="1">
    <source>
        <dbReference type="ARBA" id="ARBA00004141"/>
    </source>
</evidence>
<keyword evidence="2 5" id="KW-0812">Transmembrane</keyword>
<dbReference type="Proteomes" id="UP000253551">
    <property type="component" value="Unassembled WGS sequence"/>
</dbReference>
<keyword evidence="4 5" id="KW-0472">Membrane</keyword>
<dbReference type="OrthoDB" id="422086at2759"/>
<keyword evidence="3 5" id="KW-1133">Transmembrane helix</keyword>
<dbReference type="EMBL" id="PJQM01002772">
    <property type="protein sequence ID" value="RCH92899.1"/>
    <property type="molecule type" value="Genomic_DNA"/>
</dbReference>
<dbReference type="InterPro" id="IPR052527">
    <property type="entry name" value="Metal_cation-efflux_comp"/>
</dbReference>
<sequence length="180" mass="20797">MYYLTSYFLIAILFYIEYHYEYSRITTTIQISGDDGGSTRFLVLSCLLSLVVSPCWEIFVPIATIGTVAPWIGISCMMVAMILLRWTMLANPFYLRAMATTDDQLICTNGPYRYIRHPGYLSFLLGWIGFGLTVNNWIALLMIFVLFTVVYTIRIQAEEQMMLDRFGAGYQHYMDETLSF</sequence>
<keyword evidence="5" id="KW-0489">Methyltransferase</keyword>
<dbReference type="PANTHER" id="PTHR43847">
    <property type="entry name" value="BLL3993 PROTEIN"/>
    <property type="match status" value="1"/>
</dbReference>
<dbReference type="Gene3D" id="1.20.120.1630">
    <property type="match status" value="1"/>
</dbReference>
<evidence type="ECO:0000313" key="7">
    <source>
        <dbReference type="Proteomes" id="UP000253551"/>
    </source>
</evidence>
<dbReference type="STRING" id="4846.A0A367JSR8"/>
<comment type="caution">
    <text evidence="6">The sequence shown here is derived from an EMBL/GenBank/DDBJ whole genome shotgun (WGS) entry which is preliminary data.</text>
</comment>
<dbReference type="InterPro" id="IPR007269">
    <property type="entry name" value="ICMT_MeTrfase"/>
</dbReference>
<keyword evidence="7" id="KW-1185">Reference proteome</keyword>
<comment type="subcellular location">
    <subcellularLocation>
        <location evidence="5">Endoplasmic reticulum membrane</location>
        <topology evidence="5">Multi-pass membrane protein</topology>
    </subcellularLocation>
    <subcellularLocation>
        <location evidence="1">Membrane</location>
        <topology evidence="1">Multi-pass membrane protein</topology>
    </subcellularLocation>
</comment>
<accession>A0A367JSR8</accession>
<proteinExistence type="inferred from homology"/>
<evidence type="ECO:0000256" key="3">
    <source>
        <dbReference type="ARBA" id="ARBA00022989"/>
    </source>
</evidence>
<evidence type="ECO:0000256" key="5">
    <source>
        <dbReference type="RuleBase" id="RU362022"/>
    </source>
</evidence>
<evidence type="ECO:0000256" key="2">
    <source>
        <dbReference type="ARBA" id="ARBA00022692"/>
    </source>
</evidence>
<dbReference type="Pfam" id="PF04140">
    <property type="entry name" value="ICMT"/>
    <property type="match status" value="1"/>
</dbReference>
<keyword evidence="5" id="KW-0808">Transferase</keyword>
<dbReference type="GO" id="GO:0004671">
    <property type="term" value="F:protein C-terminal S-isoprenylcysteine carboxyl O-methyltransferase activity"/>
    <property type="evidence" value="ECO:0007669"/>
    <property type="project" value="UniProtKB-EC"/>
</dbReference>
<keyword evidence="5" id="KW-0256">Endoplasmic reticulum</keyword>
<protein>
    <recommendedName>
        <fullName evidence="5">Protein-S-isoprenylcysteine O-methyltransferase</fullName>
        <ecNumber evidence="5">2.1.1.100</ecNumber>
    </recommendedName>
</protein>
<feature type="transmembrane region" description="Helical" evidence="5">
    <location>
        <begin position="6"/>
        <end position="22"/>
    </location>
</feature>
<dbReference type="PROSITE" id="PS50244">
    <property type="entry name" value="S5A_REDUCTASE"/>
    <property type="match status" value="1"/>
</dbReference>
<comment type="catalytic activity">
    <reaction evidence="5">
        <text>[protein]-C-terminal S-[(2E,6E)-farnesyl]-L-cysteine + S-adenosyl-L-methionine = [protein]-C-terminal S-[(2E,6E)-farnesyl]-L-cysteine methyl ester + S-adenosyl-L-homocysteine</text>
        <dbReference type="Rhea" id="RHEA:21672"/>
        <dbReference type="Rhea" id="RHEA-COMP:12125"/>
        <dbReference type="Rhea" id="RHEA-COMP:12126"/>
        <dbReference type="ChEBI" id="CHEBI:57856"/>
        <dbReference type="ChEBI" id="CHEBI:59789"/>
        <dbReference type="ChEBI" id="CHEBI:90510"/>
        <dbReference type="ChEBI" id="CHEBI:90511"/>
        <dbReference type="EC" id="2.1.1.100"/>
    </reaction>
</comment>
<evidence type="ECO:0000313" key="6">
    <source>
        <dbReference type="EMBL" id="RCH92899.1"/>
    </source>
</evidence>
<keyword evidence="5" id="KW-0949">S-adenosyl-L-methionine</keyword>
<comment type="similarity">
    <text evidence="5">Belongs to the class VI-like SAM-binding methyltransferase superfamily. Isoprenylcysteine carboxyl methyltransferase family.</text>
</comment>
<dbReference type="PANTHER" id="PTHR43847:SF1">
    <property type="entry name" value="BLL3993 PROTEIN"/>
    <property type="match status" value="1"/>
</dbReference>
<feature type="transmembrane region" description="Helical" evidence="5">
    <location>
        <begin position="42"/>
        <end position="62"/>
    </location>
</feature>
<gene>
    <name evidence="6" type="ORF">CU098_006911</name>
</gene>
<dbReference type="GO" id="GO:0032259">
    <property type="term" value="P:methylation"/>
    <property type="evidence" value="ECO:0007669"/>
    <property type="project" value="UniProtKB-KW"/>
</dbReference>
<dbReference type="GO" id="GO:0005789">
    <property type="term" value="C:endoplasmic reticulum membrane"/>
    <property type="evidence" value="ECO:0007669"/>
    <property type="project" value="UniProtKB-SubCell"/>
</dbReference>
<organism evidence="6 7">
    <name type="scientific">Rhizopus stolonifer</name>
    <name type="common">Rhizopus nigricans</name>
    <dbReference type="NCBI Taxonomy" id="4846"/>
    <lineage>
        <taxon>Eukaryota</taxon>
        <taxon>Fungi</taxon>
        <taxon>Fungi incertae sedis</taxon>
        <taxon>Mucoromycota</taxon>
        <taxon>Mucoromycotina</taxon>
        <taxon>Mucoromycetes</taxon>
        <taxon>Mucorales</taxon>
        <taxon>Mucorineae</taxon>
        <taxon>Rhizopodaceae</taxon>
        <taxon>Rhizopus</taxon>
    </lineage>
</organism>